<evidence type="ECO:0000313" key="8">
    <source>
        <dbReference type="Proteomes" id="UP000289738"/>
    </source>
</evidence>
<protein>
    <recommendedName>
        <fullName evidence="6">TF-B3 domain-containing protein</fullName>
    </recommendedName>
</protein>
<evidence type="ECO:0000256" key="5">
    <source>
        <dbReference type="ARBA" id="ARBA00023242"/>
    </source>
</evidence>
<evidence type="ECO:0000256" key="3">
    <source>
        <dbReference type="ARBA" id="ARBA00023125"/>
    </source>
</evidence>
<accession>A0A445B0W1</accession>
<name>A0A445B0W1_ARAHY</name>
<sequence length="84" mass="9652">MQNFEASFYTKYFENKEQNVEIQYKGKLWPAKLLCYPVAAAAYISNGWRPFSLENDLKVGDVCVFELINGENPVLDAHIYRANG</sequence>
<keyword evidence="4" id="KW-0804">Transcription</keyword>
<keyword evidence="3" id="KW-0238">DNA-binding</keyword>
<evidence type="ECO:0000259" key="6">
    <source>
        <dbReference type="PROSITE" id="PS50863"/>
    </source>
</evidence>
<keyword evidence="5" id="KW-0539">Nucleus</keyword>
<dbReference type="PANTHER" id="PTHR31391">
    <property type="entry name" value="B3 DOMAIN-CONTAINING PROTEIN OS11G0197600-RELATED"/>
    <property type="match status" value="1"/>
</dbReference>
<dbReference type="GO" id="GO:0003677">
    <property type="term" value="F:DNA binding"/>
    <property type="evidence" value="ECO:0007669"/>
    <property type="project" value="UniProtKB-KW"/>
</dbReference>
<dbReference type="CDD" id="cd10017">
    <property type="entry name" value="B3_DNA"/>
    <property type="match status" value="1"/>
</dbReference>
<keyword evidence="2" id="KW-0805">Transcription regulation</keyword>
<gene>
    <name evidence="7" type="ORF">Ahy_A10g046860</name>
</gene>
<comment type="subcellular location">
    <subcellularLocation>
        <location evidence="1">Nucleus</location>
    </subcellularLocation>
</comment>
<dbReference type="Pfam" id="PF02362">
    <property type="entry name" value="B3"/>
    <property type="match status" value="1"/>
</dbReference>
<evidence type="ECO:0000313" key="7">
    <source>
        <dbReference type="EMBL" id="RYR32276.1"/>
    </source>
</evidence>
<evidence type="ECO:0000256" key="4">
    <source>
        <dbReference type="ARBA" id="ARBA00023163"/>
    </source>
</evidence>
<dbReference type="EMBL" id="SDMP01000010">
    <property type="protein sequence ID" value="RYR32276.1"/>
    <property type="molecule type" value="Genomic_DNA"/>
</dbReference>
<dbReference type="GO" id="GO:0005634">
    <property type="term" value="C:nucleus"/>
    <property type="evidence" value="ECO:0007669"/>
    <property type="project" value="UniProtKB-SubCell"/>
</dbReference>
<dbReference type="Gene3D" id="2.40.330.10">
    <property type="entry name" value="DNA-binding pseudobarrel domain"/>
    <property type="match status" value="1"/>
</dbReference>
<organism evidence="7 8">
    <name type="scientific">Arachis hypogaea</name>
    <name type="common">Peanut</name>
    <dbReference type="NCBI Taxonomy" id="3818"/>
    <lineage>
        <taxon>Eukaryota</taxon>
        <taxon>Viridiplantae</taxon>
        <taxon>Streptophyta</taxon>
        <taxon>Embryophyta</taxon>
        <taxon>Tracheophyta</taxon>
        <taxon>Spermatophyta</taxon>
        <taxon>Magnoliopsida</taxon>
        <taxon>eudicotyledons</taxon>
        <taxon>Gunneridae</taxon>
        <taxon>Pentapetalae</taxon>
        <taxon>rosids</taxon>
        <taxon>fabids</taxon>
        <taxon>Fabales</taxon>
        <taxon>Fabaceae</taxon>
        <taxon>Papilionoideae</taxon>
        <taxon>50 kb inversion clade</taxon>
        <taxon>dalbergioids sensu lato</taxon>
        <taxon>Dalbergieae</taxon>
        <taxon>Pterocarpus clade</taxon>
        <taxon>Arachis</taxon>
    </lineage>
</organism>
<dbReference type="SMART" id="SM01019">
    <property type="entry name" value="B3"/>
    <property type="match status" value="1"/>
</dbReference>
<dbReference type="AlphaFoldDB" id="A0A445B0W1"/>
<evidence type="ECO:0000256" key="1">
    <source>
        <dbReference type="ARBA" id="ARBA00004123"/>
    </source>
</evidence>
<dbReference type="InterPro" id="IPR003340">
    <property type="entry name" value="B3_DNA-bd"/>
</dbReference>
<dbReference type="InterPro" id="IPR044837">
    <property type="entry name" value="REM16-like"/>
</dbReference>
<feature type="domain" description="TF-B3" evidence="6">
    <location>
        <begin position="1"/>
        <end position="83"/>
    </location>
</feature>
<evidence type="ECO:0000256" key="2">
    <source>
        <dbReference type="ARBA" id="ARBA00023015"/>
    </source>
</evidence>
<keyword evidence="8" id="KW-1185">Reference proteome</keyword>
<dbReference type="SUPFAM" id="SSF101936">
    <property type="entry name" value="DNA-binding pseudobarrel domain"/>
    <property type="match status" value="1"/>
</dbReference>
<comment type="caution">
    <text evidence="7">The sequence shown here is derived from an EMBL/GenBank/DDBJ whole genome shotgun (WGS) entry which is preliminary data.</text>
</comment>
<dbReference type="Proteomes" id="UP000289738">
    <property type="component" value="Chromosome A10"/>
</dbReference>
<proteinExistence type="predicted"/>
<dbReference type="PROSITE" id="PS50863">
    <property type="entry name" value="B3"/>
    <property type="match status" value="1"/>
</dbReference>
<dbReference type="InterPro" id="IPR015300">
    <property type="entry name" value="DNA-bd_pseudobarrel_sf"/>
</dbReference>
<reference evidence="7 8" key="1">
    <citation type="submission" date="2019-01" db="EMBL/GenBank/DDBJ databases">
        <title>Sequencing of cultivated peanut Arachis hypogaea provides insights into genome evolution and oil improvement.</title>
        <authorList>
            <person name="Chen X."/>
        </authorList>
    </citation>
    <scope>NUCLEOTIDE SEQUENCE [LARGE SCALE GENOMIC DNA]</scope>
    <source>
        <strain evidence="8">cv. Fuhuasheng</strain>
        <tissue evidence="7">Leaves</tissue>
    </source>
</reference>
<dbReference type="PANTHER" id="PTHR31391:SF4">
    <property type="entry name" value="B3 DOMAIN-CONTAINING PROTEIN OS03G0184500"/>
    <property type="match status" value="1"/>
</dbReference>